<evidence type="ECO:0000313" key="1">
    <source>
        <dbReference type="EMBL" id="KAL3392920.1"/>
    </source>
</evidence>
<gene>
    <name evidence="1" type="ORF">TKK_012622</name>
</gene>
<proteinExistence type="predicted"/>
<accession>A0ABD2WIN4</accession>
<organism evidence="1 2">
    <name type="scientific">Trichogramma kaykai</name>
    <dbReference type="NCBI Taxonomy" id="54128"/>
    <lineage>
        <taxon>Eukaryota</taxon>
        <taxon>Metazoa</taxon>
        <taxon>Ecdysozoa</taxon>
        <taxon>Arthropoda</taxon>
        <taxon>Hexapoda</taxon>
        <taxon>Insecta</taxon>
        <taxon>Pterygota</taxon>
        <taxon>Neoptera</taxon>
        <taxon>Endopterygota</taxon>
        <taxon>Hymenoptera</taxon>
        <taxon>Apocrita</taxon>
        <taxon>Proctotrupomorpha</taxon>
        <taxon>Chalcidoidea</taxon>
        <taxon>Trichogrammatidae</taxon>
        <taxon>Trichogramma</taxon>
    </lineage>
</organism>
<dbReference type="AlphaFoldDB" id="A0ABD2WIN4"/>
<keyword evidence="2" id="KW-1185">Reference proteome</keyword>
<comment type="caution">
    <text evidence="1">The sequence shown here is derived from an EMBL/GenBank/DDBJ whole genome shotgun (WGS) entry which is preliminary data.</text>
</comment>
<dbReference type="Proteomes" id="UP001627154">
    <property type="component" value="Unassembled WGS sequence"/>
</dbReference>
<reference evidence="1 2" key="1">
    <citation type="journal article" date="2024" name="bioRxiv">
        <title>A reference genome for Trichogramma kaykai: A tiny desert-dwelling parasitoid wasp with competing sex-ratio distorters.</title>
        <authorList>
            <person name="Culotta J."/>
            <person name="Lindsey A.R."/>
        </authorList>
    </citation>
    <scope>NUCLEOTIDE SEQUENCE [LARGE SCALE GENOMIC DNA]</scope>
    <source>
        <strain evidence="1 2">KSX58</strain>
    </source>
</reference>
<dbReference type="EMBL" id="JBJJXI010000101">
    <property type="protein sequence ID" value="KAL3392920.1"/>
    <property type="molecule type" value="Genomic_DNA"/>
</dbReference>
<name>A0ABD2WIN4_9HYME</name>
<evidence type="ECO:0000313" key="2">
    <source>
        <dbReference type="Proteomes" id="UP001627154"/>
    </source>
</evidence>
<protein>
    <submittedName>
        <fullName evidence="1">Uncharacterized protein</fullName>
    </submittedName>
</protein>
<sequence>MHSKHTRILLVQRLCSGDFCESRSLLSLQKETSYKSSTKEALVEGKNTNATRTRRYVPLLATGARLSYGNLLRAKKQRSSRMKYILKS</sequence>